<feature type="compositionally biased region" description="Low complexity" evidence="1">
    <location>
        <begin position="122"/>
        <end position="137"/>
    </location>
</feature>
<proteinExistence type="predicted"/>
<gene>
    <name evidence="3" type="primary">LOC105040606</name>
</gene>
<dbReference type="PANTHER" id="PTHR34546:SF3">
    <property type="entry name" value="OS06G0153600 PROTEIN"/>
    <property type="match status" value="1"/>
</dbReference>
<accession>A0A6I9QUU5</accession>
<dbReference type="KEGG" id="egu:105040606"/>
<dbReference type="Proteomes" id="UP000504607">
    <property type="component" value="Chromosome 3"/>
</dbReference>
<dbReference type="AlphaFoldDB" id="A0A6I9QUU5"/>
<feature type="compositionally biased region" description="Pro residues" evidence="1">
    <location>
        <begin position="110"/>
        <end position="121"/>
    </location>
</feature>
<organism evidence="2 3">
    <name type="scientific">Elaeis guineensis var. tenera</name>
    <name type="common">Oil palm</name>
    <dbReference type="NCBI Taxonomy" id="51953"/>
    <lineage>
        <taxon>Eukaryota</taxon>
        <taxon>Viridiplantae</taxon>
        <taxon>Streptophyta</taxon>
        <taxon>Embryophyta</taxon>
        <taxon>Tracheophyta</taxon>
        <taxon>Spermatophyta</taxon>
        <taxon>Magnoliopsida</taxon>
        <taxon>Liliopsida</taxon>
        <taxon>Arecaceae</taxon>
        <taxon>Arecoideae</taxon>
        <taxon>Cocoseae</taxon>
        <taxon>Elaeidinae</taxon>
        <taxon>Elaeis</taxon>
    </lineage>
</organism>
<reference evidence="3" key="1">
    <citation type="submission" date="2025-08" db="UniProtKB">
        <authorList>
            <consortium name="RefSeq"/>
        </authorList>
    </citation>
    <scope>IDENTIFICATION</scope>
</reference>
<protein>
    <submittedName>
        <fullName evidence="3">Uncharacterized protein LOC105040606</fullName>
    </submittedName>
</protein>
<dbReference type="GeneID" id="105040606"/>
<keyword evidence="2" id="KW-1185">Reference proteome</keyword>
<evidence type="ECO:0000313" key="3">
    <source>
        <dbReference type="RefSeq" id="XP_010915499.1"/>
    </source>
</evidence>
<feature type="compositionally biased region" description="Acidic residues" evidence="1">
    <location>
        <begin position="154"/>
        <end position="170"/>
    </location>
</feature>
<feature type="compositionally biased region" description="Basic and acidic residues" evidence="1">
    <location>
        <begin position="142"/>
        <end position="153"/>
    </location>
</feature>
<feature type="compositionally biased region" description="Low complexity" evidence="1">
    <location>
        <begin position="73"/>
        <end position="86"/>
    </location>
</feature>
<feature type="compositionally biased region" description="Basic and acidic residues" evidence="1">
    <location>
        <begin position="61"/>
        <end position="71"/>
    </location>
</feature>
<feature type="region of interest" description="Disordered" evidence="1">
    <location>
        <begin position="30"/>
        <end position="170"/>
    </location>
</feature>
<dbReference type="RefSeq" id="XP_010915499.1">
    <property type="nucleotide sequence ID" value="XM_010917197.3"/>
</dbReference>
<dbReference type="PANTHER" id="PTHR34546">
    <property type="entry name" value="OS06G0153600 PROTEIN"/>
    <property type="match status" value="1"/>
</dbReference>
<dbReference type="OrthoDB" id="1929495at2759"/>
<dbReference type="InParanoid" id="A0A6I9QUU5"/>
<evidence type="ECO:0000256" key="1">
    <source>
        <dbReference type="SAM" id="MobiDB-lite"/>
    </source>
</evidence>
<evidence type="ECO:0000313" key="2">
    <source>
        <dbReference type="Proteomes" id="UP000504607"/>
    </source>
</evidence>
<name>A0A6I9QUU5_ELAGV</name>
<sequence>MDPGCLTPALEGLYIDEVLHLHSLWHRGPHRNPNSHPNPTLRPASCAAFKKETKKKKKSKSKWEKKWERKKQQQQTSAAASDQPPAKVKEWPCNPTPEENAALPTWTDLTPPPAASQPRPPVSAEEQARAAADLAQQSGLKACEDFFSKKDGSDDGEEDEEDSMDDDEEETGEGYFQFFLGLFKSDGELREYYEKNWEKGDFSCLVCGAMGVKKLKRFGNCVGLIQHSNSISKTKRREAHRAFAKAMCEVLGWDINRLPSIVLDLGNSLGRSLAKTVNPQQEMQKEDRCAQEDLSVEVEELSKEVAERVETDRVDLMDCIEKEAEALPSENLQKEVEIDEKENDEDLMDLLETKRITGLPNKDFID</sequence>